<dbReference type="InterPro" id="IPR033747">
    <property type="entry name" value="PurE_ClassI"/>
</dbReference>
<evidence type="ECO:0000256" key="7">
    <source>
        <dbReference type="ARBA" id="ARBA00022793"/>
    </source>
</evidence>
<dbReference type="SUPFAM" id="SSF56059">
    <property type="entry name" value="Glutathione synthetase ATP-binding domain-like"/>
    <property type="match status" value="1"/>
</dbReference>
<accession>A0A7R9Y8U5</accession>
<dbReference type="SUPFAM" id="SSF52255">
    <property type="entry name" value="N5-CAIR mutase (phosphoribosylaminoimidazole carboxylase, PurE)"/>
    <property type="match status" value="1"/>
</dbReference>
<dbReference type="GO" id="GO:0046872">
    <property type="term" value="F:metal ion binding"/>
    <property type="evidence" value="ECO:0007669"/>
    <property type="project" value="InterPro"/>
</dbReference>
<dbReference type="NCBIfam" id="TIGR01162">
    <property type="entry name" value="purE"/>
    <property type="match status" value="1"/>
</dbReference>
<dbReference type="Gene3D" id="3.30.470.20">
    <property type="entry name" value="ATP-grasp fold, B domain"/>
    <property type="match status" value="1"/>
</dbReference>
<keyword evidence="10" id="KW-0456">Lyase</keyword>
<dbReference type="GO" id="GO:0006189">
    <property type="term" value="P:'de novo' IMP biosynthetic process"/>
    <property type="evidence" value="ECO:0007669"/>
    <property type="project" value="UniProtKB-UniPathway"/>
</dbReference>
<keyword evidence="9" id="KW-0413">Isomerase</keyword>
<feature type="domain" description="ATP-grasp" evidence="13">
    <location>
        <begin position="22"/>
        <end position="95"/>
    </location>
</feature>
<dbReference type="EC" id="4.1.1.21" evidence="4"/>
<dbReference type="Gene3D" id="3.40.50.1970">
    <property type="match status" value="1"/>
</dbReference>
<gene>
    <name evidence="14" type="ORF">PPYR1160_LOCUS936</name>
</gene>
<dbReference type="SMART" id="SM01001">
    <property type="entry name" value="AIRC"/>
    <property type="match status" value="1"/>
</dbReference>
<dbReference type="FunFam" id="3.40.50.1970:FF:000013">
    <property type="entry name" value="Phosphoribosylaminoimidazole carboxylase"/>
    <property type="match status" value="1"/>
</dbReference>
<evidence type="ECO:0000259" key="13">
    <source>
        <dbReference type="PROSITE" id="PS50975"/>
    </source>
</evidence>
<keyword evidence="5 12" id="KW-0547">Nucleotide-binding</keyword>
<proteinExistence type="inferred from homology"/>
<keyword evidence="8 12" id="KW-0067">ATP-binding</keyword>
<dbReference type="PROSITE" id="PS50975">
    <property type="entry name" value="ATP_GRASP"/>
    <property type="match status" value="1"/>
</dbReference>
<dbReference type="Pfam" id="PF17769">
    <property type="entry name" value="PurK_C"/>
    <property type="match status" value="1"/>
</dbReference>
<dbReference type="Pfam" id="PF02222">
    <property type="entry name" value="ATP-grasp"/>
    <property type="match status" value="1"/>
</dbReference>
<organism evidence="14">
    <name type="scientific">Pinguiococcus pyrenoidosus</name>
    <dbReference type="NCBI Taxonomy" id="172671"/>
    <lineage>
        <taxon>Eukaryota</taxon>
        <taxon>Sar</taxon>
        <taxon>Stramenopiles</taxon>
        <taxon>Ochrophyta</taxon>
        <taxon>Pinguiophyceae</taxon>
        <taxon>Pinguiochrysidales</taxon>
        <taxon>Pinguiochrysidaceae</taxon>
        <taxon>Pinguiococcus</taxon>
    </lineage>
</organism>
<comment type="similarity">
    <text evidence="3">In the C-terminal section; belongs to the AIR carboxylase family. Class I subfamily.</text>
</comment>
<dbReference type="InterPro" id="IPR003135">
    <property type="entry name" value="ATP-grasp_carboxylate-amine"/>
</dbReference>
<evidence type="ECO:0000256" key="5">
    <source>
        <dbReference type="ARBA" id="ARBA00022741"/>
    </source>
</evidence>
<dbReference type="UniPathway" id="UPA00074">
    <property type="reaction ID" value="UER00130"/>
</dbReference>
<dbReference type="PANTHER" id="PTHR23046:SF2">
    <property type="entry name" value="PHOSPHORIBOSYLAMINOIMIDAZOLE CARBOXYLASE"/>
    <property type="match status" value="1"/>
</dbReference>
<comment type="catalytic activity">
    <reaction evidence="1">
        <text>5-amino-1-(5-phospho-D-ribosyl)imidazole-4-carboxylate + H(+) = 5-amino-1-(5-phospho-beta-D-ribosyl)imidazole + CO2</text>
        <dbReference type="Rhea" id="RHEA:10792"/>
        <dbReference type="ChEBI" id="CHEBI:15378"/>
        <dbReference type="ChEBI" id="CHEBI:16526"/>
        <dbReference type="ChEBI" id="CHEBI:77657"/>
        <dbReference type="ChEBI" id="CHEBI:137981"/>
        <dbReference type="EC" id="4.1.1.21"/>
    </reaction>
</comment>
<evidence type="ECO:0000256" key="4">
    <source>
        <dbReference type="ARBA" id="ARBA00012329"/>
    </source>
</evidence>
<dbReference type="AlphaFoldDB" id="A0A7R9Y8U5"/>
<dbReference type="EMBL" id="HBEA01001274">
    <property type="protein sequence ID" value="CAD8251445.1"/>
    <property type="molecule type" value="Transcribed_RNA"/>
</dbReference>
<evidence type="ECO:0000256" key="9">
    <source>
        <dbReference type="ARBA" id="ARBA00023235"/>
    </source>
</evidence>
<reference evidence="14" key="1">
    <citation type="submission" date="2021-01" db="EMBL/GenBank/DDBJ databases">
        <authorList>
            <person name="Corre E."/>
            <person name="Pelletier E."/>
            <person name="Niang G."/>
            <person name="Scheremetjew M."/>
            <person name="Finn R."/>
            <person name="Kale V."/>
            <person name="Holt S."/>
            <person name="Cochrane G."/>
            <person name="Meng A."/>
            <person name="Brown T."/>
            <person name="Cohen L."/>
        </authorList>
    </citation>
    <scope>NUCLEOTIDE SEQUENCE</scope>
    <source>
        <strain evidence="14">CCMP2078</strain>
    </source>
</reference>
<evidence type="ECO:0000256" key="10">
    <source>
        <dbReference type="ARBA" id="ARBA00023239"/>
    </source>
</evidence>
<dbReference type="InterPro" id="IPR040686">
    <property type="entry name" value="PurK_C"/>
</dbReference>
<dbReference type="Pfam" id="PF00731">
    <property type="entry name" value="AIRC"/>
    <property type="match status" value="1"/>
</dbReference>
<evidence type="ECO:0000313" key="14">
    <source>
        <dbReference type="EMBL" id="CAD8251445.1"/>
    </source>
</evidence>
<evidence type="ECO:0000256" key="8">
    <source>
        <dbReference type="ARBA" id="ARBA00022840"/>
    </source>
</evidence>
<evidence type="ECO:0000256" key="12">
    <source>
        <dbReference type="PROSITE-ProRule" id="PRU00409"/>
    </source>
</evidence>
<keyword evidence="6" id="KW-0658">Purine biosynthesis</keyword>
<dbReference type="GO" id="GO:0005524">
    <property type="term" value="F:ATP binding"/>
    <property type="evidence" value="ECO:0007669"/>
    <property type="project" value="UniProtKB-UniRule"/>
</dbReference>
<evidence type="ECO:0000256" key="1">
    <source>
        <dbReference type="ARBA" id="ARBA00001244"/>
    </source>
</evidence>
<protein>
    <recommendedName>
        <fullName evidence="4">phosphoribosylaminoimidazole carboxylase</fullName>
        <ecNumber evidence="4">4.1.1.21</ecNumber>
    </recommendedName>
    <alternativeName>
        <fullName evidence="11">AIR carboxylase</fullName>
    </alternativeName>
</protein>
<evidence type="ECO:0000256" key="11">
    <source>
        <dbReference type="ARBA" id="ARBA00031607"/>
    </source>
</evidence>
<dbReference type="FunFam" id="3.30.470.20:FF:000037">
    <property type="entry name" value="Phosphoribosylaminoimidazole carboxylase, chloroplastic"/>
    <property type="match status" value="1"/>
</dbReference>
<dbReference type="GO" id="GO:0016853">
    <property type="term" value="F:isomerase activity"/>
    <property type="evidence" value="ECO:0007669"/>
    <property type="project" value="UniProtKB-KW"/>
</dbReference>
<dbReference type="InterPro" id="IPR011761">
    <property type="entry name" value="ATP-grasp"/>
</dbReference>
<evidence type="ECO:0000256" key="6">
    <source>
        <dbReference type="ARBA" id="ARBA00022755"/>
    </source>
</evidence>
<keyword evidence="7" id="KW-0210">Decarboxylase</keyword>
<comment type="pathway">
    <text evidence="2">Purine metabolism; IMP biosynthesis via de novo pathway; 5-amino-1-(5-phospho-D-ribosyl)imidazole-4-carboxylate from 5-amino-1-(5-phospho-D-ribosyl)imidazole (carboxylase route): step 1/1.</text>
</comment>
<name>A0A7R9Y8U5_9STRA</name>
<dbReference type="InterPro" id="IPR011054">
    <property type="entry name" value="Rudment_hybrid_motif"/>
</dbReference>
<dbReference type="InterPro" id="IPR024694">
    <property type="entry name" value="PurE_prokaryotes"/>
</dbReference>
<dbReference type="PANTHER" id="PTHR23046">
    <property type="entry name" value="PHOSPHORIBOSYLAMINOIMIDAZOLE CARBOXYLASE CATALYTIC SUBUNIT"/>
    <property type="match status" value="1"/>
</dbReference>
<sequence length="389" mass="41015">MRAYPVVQTVQKDNICHTVLAPAKLPPRVLEEAQRIAITAVASLQSRGIFGVEMFATAEGEVLYNEMAPRPHNSGHYTIEACDTCQFENHLRAILGLPLGAVEMRTGAALMLNVLGEDSMRETKNICQAALEMPGAALHWYGKAENRKGRKMAHFTVSAQRGYAHLAERLATSPTVLQNLAEPTKAVLGIGAPAMPKSEPSHASPLVGIIMGSDSDLGTMQAAAEVLKEFEIPFEITIVSAHRTPRRLFDYSQSAASRGLKVIIAGAGGAAHLPGMVSALTPLPVIGVPVKTSTLSGVDSLYSIVQMPRGVPVATVAIGNAKNAGLLAARMLGGCGGLPPAQAAELVARMETFQSESESEVLRKAETLEGVGYEQYLASMGGGSKVVGV</sequence>
<dbReference type="InterPro" id="IPR000031">
    <property type="entry name" value="PurE_dom"/>
</dbReference>
<evidence type="ECO:0000256" key="2">
    <source>
        <dbReference type="ARBA" id="ARBA00004747"/>
    </source>
</evidence>
<evidence type="ECO:0000256" key="3">
    <source>
        <dbReference type="ARBA" id="ARBA00006114"/>
    </source>
</evidence>
<dbReference type="GO" id="GO:0004638">
    <property type="term" value="F:phosphoribosylaminoimidazole carboxylase activity"/>
    <property type="evidence" value="ECO:0007669"/>
    <property type="project" value="UniProtKB-EC"/>
</dbReference>
<dbReference type="SUPFAM" id="SSF51246">
    <property type="entry name" value="Rudiment single hybrid motif"/>
    <property type="match status" value="1"/>
</dbReference>
<dbReference type="HAMAP" id="MF_01929">
    <property type="entry name" value="PurE_classI"/>
    <property type="match status" value="1"/>
</dbReference>